<evidence type="ECO:0000313" key="4">
    <source>
        <dbReference type="EMBL" id="GAA4742294.1"/>
    </source>
</evidence>
<evidence type="ECO:0000256" key="2">
    <source>
        <dbReference type="ARBA" id="ARBA00022801"/>
    </source>
</evidence>
<dbReference type="InterPro" id="IPR016130">
    <property type="entry name" value="Tyr_Pase_AS"/>
</dbReference>
<comment type="similarity">
    <text evidence="1">Belongs to the ADP-ribosylglycohydrolase family.</text>
</comment>
<dbReference type="Gene3D" id="3.90.190.10">
    <property type="entry name" value="Protein tyrosine phosphatase superfamily"/>
    <property type="match status" value="1"/>
</dbReference>
<evidence type="ECO:0000259" key="3">
    <source>
        <dbReference type="PROSITE" id="PS50056"/>
    </source>
</evidence>
<comment type="caution">
    <text evidence="4">The sequence shown here is derived from an EMBL/GenBank/DDBJ whole genome shotgun (WGS) entry which is preliminary data.</text>
</comment>
<feature type="domain" description="Tyrosine specific protein phosphatases" evidence="3">
    <location>
        <begin position="396"/>
        <end position="446"/>
    </location>
</feature>
<dbReference type="Gene3D" id="1.10.4080.10">
    <property type="entry name" value="ADP-ribosylation/Crystallin J1"/>
    <property type="match status" value="1"/>
</dbReference>
<organism evidence="4 5">
    <name type="scientific">Amnibacterium soli</name>
    <dbReference type="NCBI Taxonomy" id="1282736"/>
    <lineage>
        <taxon>Bacteria</taxon>
        <taxon>Bacillati</taxon>
        <taxon>Actinomycetota</taxon>
        <taxon>Actinomycetes</taxon>
        <taxon>Micrococcales</taxon>
        <taxon>Microbacteriaceae</taxon>
        <taxon>Amnibacterium</taxon>
    </lineage>
</organism>
<dbReference type="SUPFAM" id="SSF101478">
    <property type="entry name" value="ADP-ribosylglycohydrolase"/>
    <property type="match status" value="1"/>
</dbReference>
<dbReference type="InterPro" id="IPR036705">
    <property type="entry name" value="Ribosyl_crysJ1_sf"/>
</dbReference>
<dbReference type="PANTHER" id="PTHR16222">
    <property type="entry name" value="ADP-RIBOSYLGLYCOHYDROLASE"/>
    <property type="match status" value="1"/>
</dbReference>
<proteinExistence type="inferred from homology"/>
<dbReference type="InterPro" id="IPR005502">
    <property type="entry name" value="Ribosyl_crysJ1"/>
</dbReference>
<dbReference type="PANTHER" id="PTHR16222:SF24">
    <property type="entry name" value="ADP-RIBOSYLHYDROLASE ARH3"/>
    <property type="match status" value="1"/>
</dbReference>
<dbReference type="InterPro" id="IPR029021">
    <property type="entry name" value="Prot-tyrosine_phosphatase-like"/>
</dbReference>
<keyword evidence="5" id="KW-1185">Reference proteome</keyword>
<dbReference type="Pfam" id="PF03747">
    <property type="entry name" value="ADP_ribosyl_GH"/>
    <property type="match status" value="1"/>
</dbReference>
<protein>
    <submittedName>
        <fullName evidence="4">ADP-ribosylglycohydrolase family protein</fullName>
    </submittedName>
</protein>
<keyword evidence="2" id="KW-0378">Hydrolase</keyword>
<dbReference type="PROSITE" id="PS50056">
    <property type="entry name" value="TYR_PHOSPHATASE_2"/>
    <property type="match status" value="1"/>
</dbReference>
<gene>
    <name evidence="4" type="ORF">GCM10025783_12020</name>
</gene>
<dbReference type="RefSeq" id="WP_345480125.1">
    <property type="nucleotide sequence ID" value="NZ_BAABLP010000002.1"/>
</dbReference>
<dbReference type="InterPro" id="IPR000387">
    <property type="entry name" value="Tyr_Pase_dom"/>
</dbReference>
<dbReference type="EMBL" id="BAABLP010000002">
    <property type="protein sequence ID" value="GAA4742294.1"/>
    <property type="molecule type" value="Genomic_DNA"/>
</dbReference>
<reference evidence="5" key="1">
    <citation type="journal article" date="2019" name="Int. J. Syst. Evol. Microbiol.">
        <title>The Global Catalogue of Microorganisms (GCM) 10K type strain sequencing project: providing services to taxonomists for standard genome sequencing and annotation.</title>
        <authorList>
            <consortium name="The Broad Institute Genomics Platform"/>
            <consortium name="The Broad Institute Genome Sequencing Center for Infectious Disease"/>
            <person name="Wu L."/>
            <person name="Ma J."/>
        </authorList>
    </citation>
    <scope>NUCLEOTIDE SEQUENCE [LARGE SCALE GENOMIC DNA]</scope>
    <source>
        <strain evidence="5">JCM 19015</strain>
    </source>
</reference>
<evidence type="ECO:0000313" key="5">
    <source>
        <dbReference type="Proteomes" id="UP001500121"/>
    </source>
</evidence>
<dbReference type="PROSITE" id="PS00383">
    <property type="entry name" value="TYR_PHOSPHATASE_1"/>
    <property type="match status" value="1"/>
</dbReference>
<dbReference type="SUPFAM" id="SSF52799">
    <property type="entry name" value="(Phosphotyrosine protein) phosphatases II"/>
    <property type="match status" value="1"/>
</dbReference>
<dbReference type="Proteomes" id="UP001500121">
    <property type="component" value="Unassembled WGS sequence"/>
</dbReference>
<name>A0ABP8YXE2_9MICO</name>
<evidence type="ECO:0000256" key="1">
    <source>
        <dbReference type="ARBA" id="ARBA00010702"/>
    </source>
</evidence>
<accession>A0ABP8YXE2</accession>
<dbReference type="InterPro" id="IPR050792">
    <property type="entry name" value="ADP-ribosylglycohydrolase"/>
</dbReference>
<sequence length="473" mass="50103">MSAEMNDRAAGAVLGTAAGDALGAGYEFGPALPDDAEVGMIGGGAFRWEPGEWTDDTSMAVPLLEVAARGQRFEGEALEHVAARWLDWSSTAKDVGNQTRAVFRAARAQGTAEAVREAAADFARTHERSAGNGSLMRTAPVALAHLDDELGLVDAARRISDLTHADPLAGDACVLWCLAIRRAIVTGGLDLQAGLSALPAERQQQWDTRIAEAEQKQPRDFPANGWAGGALQAAWSAITHGTSWVDVLERAVRGGNDTDTVAAIAGGLAGAAYGASAVPARWRRILHGWPGLDADQLIRMAVLAAQGGRDDAKGWPSAERFPANGWRTLVRHPHDDGVWLGSLQALDDLPPEIDAVVSMCRVGTRQMGAAQTDREQVEFWLIDQDGRNPNLDFVLRDAADTVAALRAEGRTVLVHCYAGQSRTPAVGAAYSVLHRGKPADVALREVDGALPSGGAAPYFRDAVRRLAATAGER</sequence>